<sequence length="121" mass="13094">MKRVKFGVAVMAGGLLAMVQPASAHHSFAMFNQASTVEFKGATVVQFQWSNPHVYVVIKNGNTNYTLECSSPSGMRETGWKFDTLKAGDKIDVAFFPMRDGRPGGALKTATLPGGKVLKAW</sequence>
<name>A0ABY7U2U2_9SPHN</name>
<keyword evidence="3" id="KW-1185">Reference proteome</keyword>
<feature type="chain" id="PRO_5046762300" evidence="1">
    <location>
        <begin position="25"/>
        <end position="121"/>
    </location>
</feature>
<geneLocation type="plasmid" evidence="2 3">
    <name>unnamed1</name>
</geneLocation>
<evidence type="ECO:0000313" key="2">
    <source>
        <dbReference type="EMBL" id="WCT79212.1"/>
    </source>
</evidence>
<dbReference type="EMBL" id="CP117418">
    <property type="protein sequence ID" value="WCT79212.1"/>
    <property type="molecule type" value="Genomic_DNA"/>
</dbReference>
<dbReference type="InterPro" id="IPR046150">
    <property type="entry name" value="DUF6152"/>
</dbReference>
<organism evidence="2 3">
    <name type="scientific">Novosphingobium humi</name>
    <dbReference type="NCBI Taxonomy" id="2282397"/>
    <lineage>
        <taxon>Bacteria</taxon>
        <taxon>Pseudomonadati</taxon>
        <taxon>Pseudomonadota</taxon>
        <taxon>Alphaproteobacteria</taxon>
        <taxon>Sphingomonadales</taxon>
        <taxon>Sphingomonadaceae</taxon>
        <taxon>Novosphingobium</taxon>
    </lineage>
</organism>
<evidence type="ECO:0000313" key="3">
    <source>
        <dbReference type="Proteomes" id="UP001218231"/>
    </source>
</evidence>
<keyword evidence="1" id="KW-0732">Signal</keyword>
<reference evidence="2 3" key="1">
    <citation type="submission" date="2023-02" db="EMBL/GenBank/DDBJ databases">
        <title>Genome sequence of Novosphingobium humi KACC 19094.</title>
        <authorList>
            <person name="Kim S."/>
            <person name="Heo J."/>
            <person name="Kwon S.-W."/>
        </authorList>
    </citation>
    <scope>NUCLEOTIDE SEQUENCE [LARGE SCALE GENOMIC DNA]</scope>
    <source>
        <strain evidence="2 3">KACC 19094</strain>
        <plasmid evidence="2 3">unnamed1</plasmid>
    </source>
</reference>
<dbReference type="RefSeq" id="WP_273619491.1">
    <property type="nucleotide sequence ID" value="NZ_CP103869.1"/>
</dbReference>
<protein>
    <submittedName>
        <fullName evidence="2">DUF6152 family protein</fullName>
    </submittedName>
</protein>
<evidence type="ECO:0000256" key="1">
    <source>
        <dbReference type="SAM" id="SignalP"/>
    </source>
</evidence>
<gene>
    <name evidence="2" type="ORF">PQ457_19615</name>
</gene>
<dbReference type="Pfam" id="PF19649">
    <property type="entry name" value="DUF6152"/>
    <property type="match status" value="1"/>
</dbReference>
<feature type="signal peptide" evidence="1">
    <location>
        <begin position="1"/>
        <end position="24"/>
    </location>
</feature>
<proteinExistence type="predicted"/>
<dbReference type="Proteomes" id="UP001218231">
    <property type="component" value="Plasmid unnamed1"/>
</dbReference>
<accession>A0ABY7U2U2</accession>
<keyword evidence="2" id="KW-0614">Plasmid</keyword>